<sequence length="68" mass="7702">MSVIEDVPFDEEHQSNTEISDQNMHTEEIPSVIGLKRKSAESYSSTGAGKRRKDMNAVLMQVFQKICE</sequence>
<gene>
    <name evidence="2" type="ORF">NQ314_010152</name>
</gene>
<name>A0AAV8XUT2_9CUCU</name>
<protein>
    <submittedName>
        <fullName evidence="2">Uncharacterized protein</fullName>
    </submittedName>
</protein>
<accession>A0AAV8XUT2</accession>
<reference evidence="2" key="1">
    <citation type="journal article" date="2023" name="Insect Mol. Biol.">
        <title>Genome sequencing provides insights into the evolution of gene families encoding plant cell wall-degrading enzymes in longhorned beetles.</title>
        <authorList>
            <person name="Shin N.R."/>
            <person name="Okamura Y."/>
            <person name="Kirsch R."/>
            <person name="Pauchet Y."/>
        </authorList>
    </citation>
    <scope>NUCLEOTIDE SEQUENCE</scope>
    <source>
        <strain evidence="2">RBIC_L_NR</strain>
    </source>
</reference>
<evidence type="ECO:0000313" key="2">
    <source>
        <dbReference type="EMBL" id="KAJ8942105.1"/>
    </source>
</evidence>
<dbReference type="Proteomes" id="UP001162156">
    <property type="component" value="Unassembled WGS sequence"/>
</dbReference>
<comment type="caution">
    <text evidence="2">The sequence shown here is derived from an EMBL/GenBank/DDBJ whole genome shotgun (WGS) entry which is preliminary data.</text>
</comment>
<keyword evidence="3" id="KW-1185">Reference proteome</keyword>
<feature type="region of interest" description="Disordered" evidence="1">
    <location>
        <begin position="1"/>
        <end position="27"/>
    </location>
</feature>
<dbReference type="EMBL" id="JANEYF010002804">
    <property type="protein sequence ID" value="KAJ8942105.1"/>
    <property type="molecule type" value="Genomic_DNA"/>
</dbReference>
<proteinExistence type="predicted"/>
<evidence type="ECO:0000313" key="3">
    <source>
        <dbReference type="Proteomes" id="UP001162156"/>
    </source>
</evidence>
<evidence type="ECO:0000256" key="1">
    <source>
        <dbReference type="SAM" id="MobiDB-lite"/>
    </source>
</evidence>
<dbReference type="AlphaFoldDB" id="A0AAV8XUT2"/>
<organism evidence="2 3">
    <name type="scientific">Rhamnusium bicolor</name>
    <dbReference type="NCBI Taxonomy" id="1586634"/>
    <lineage>
        <taxon>Eukaryota</taxon>
        <taxon>Metazoa</taxon>
        <taxon>Ecdysozoa</taxon>
        <taxon>Arthropoda</taxon>
        <taxon>Hexapoda</taxon>
        <taxon>Insecta</taxon>
        <taxon>Pterygota</taxon>
        <taxon>Neoptera</taxon>
        <taxon>Endopterygota</taxon>
        <taxon>Coleoptera</taxon>
        <taxon>Polyphaga</taxon>
        <taxon>Cucujiformia</taxon>
        <taxon>Chrysomeloidea</taxon>
        <taxon>Cerambycidae</taxon>
        <taxon>Lepturinae</taxon>
        <taxon>Rhagiini</taxon>
        <taxon>Rhamnusium</taxon>
    </lineage>
</organism>